<name>A0A1F5ZLM9_9BACT</name>
<dbReference type="InterPro" id="IPR029052">
    <property type="entry name" value="Metallo-depent_PP-like"/>
</dbReference>
<dbReference type="InterPro" id="IPR025733">
    <property type="entry name" value="PAPs_C"/>
</dbReference>
<dbReference type="PANTHER" id="PTHR45867">
    <property type="entry name" value="PURPLE ACID PHOSPHATASE"/>
    <property type="match status" value="1"/>
</dbReference>
<dbReference type="Pfam" id="PF00149">
    <property type="entry name" value="Metallophos"/>
    <property type="match status" value="1"/>
</dbReference>
<dbReference type="Gene3D" id="3.20.20.80">
    <property type="entry name" value="Glycosidases"/>
    <property type="match status" value="1"/>
</dbReference>
<gene>
    <name evidence="4" type="ORF">A3D77_05475</name>
</gene>
<dbReference type="STRING" id="1798382.A3D77_05475"/>
<evidence type="ECO:0008006" key="6">
    <source>
        <dbReference type="Google" id="ProtNLM"/>
    </source>
</evidence>
<feature type="domain" description="Purple acid phosphatase C-terminal" evidence="3">
    <location>
        <begin position="275"/>
        <end position="334"/>
    </location>
</feature>
<dbReference type="Proteomes" id="UP000176923">
    <property type="component" value="Unassembled WGS sequence"/>
</dbReference>
<organism evidence="4 5">
    <name type="scientific">Candidatus Gottesmanbacteria bacterium RIFCSPHIGHO2_02_FULL_39_11</name>
    <dbReference type="NCBI Taxonomy" id="1798382"/>
    <lineage>
        <taxon>Bacteria</taxon>
        <taxon>Candidatus Gottesmaniibacteriota</taxon>
    </lineage>
</organism>
<dbReference type="GO" id="GO:0016787">
    <property type="term" value="F:hydrolase activity"/>
    <property type="evidence" value="ECO:0007669"/>
    <property type="project" value="InterPro"/>
</dbReference>
<evidence type="ECO:0000259" key="2">
    <source>
        <dbReference type="Pfam" id="PF00149"/>
    </source>
</evidence>
<protein>
    <recommendedName>
        <fullName evidence="6">Calcineurin-like phosphoesterase domain-containing protein</fullName>
    </recommendedName>
</protein>
<dbReference type="PANTHER" id="PTHR45867:SF3">
    <property type="entry name" value="ACID PHOSPHATASE TYPE 7"/>
    <property type="match status" value="1"/>
</dbReference>
<dbReference type="Pfam" id="PF14008">
    <property type="entry name" value="Metallophos_C"/>
    <property type="match status" value="1"/>
</dbReference>
<sequence length="758" mass="83520">MKRIYNIIPASGLIVLLFLSLAHFSHKHSEVSAQTGSITFGMAGDYAAGTQFHNTITGMKNAGLNFVVATGDFAYSSGSTATTWDNYVLSTLGSTFPFELIAGNHDAGYLSNFTNLLPNRISTMSTDSLSKYAEQYYFDYPVTNPLIRIILLGPNESPLNYTYGQGTANYNWVSSAIDGARSANIPWVAVGMHKNCITSGTKSCEIGTAVFNLFINKHVDLILQAHDHTYQRSYPLRNATSDPVNASGCSLVTTSFNSACVNTSVGNTYPSSAGTTLVIDGAGGQSLYSNDQTSQNSFFAAKSFSSYGFTKFTVTATQITASFINNSVGGFTDSFTINKSSSGSPTSTPIPSQTPIPTSVSTPTPSRTPTPTTPAVLTPTPTTNPNPIYSFSDFKTAMQNYIVSTDSQYYPVDGKINMMDGVYILKHLTTQGLSPTPTVSLSFQPTAPYYATFYYQWYKNQATDGGYSYWSDHSNNPPNTWFSYYLPDPNPAVFDPASELYSNNDYNNFKWQAGKMKEAKIEVTISSWFGPGTREDVAFNNILNSFMGRVDNPYPKLRWSMYYENEGFADPSTTTIFNDLTYIQTRYAISPYYLKINNKPVIFVYSDANDAALMTQRWKDANTQMGNSFYIVLKVFSGFAGDPNQPDSWHQYAPAGRSGSHLPYSYFVSPGFWLDDGSAERLARNPTDFENAVKAMVSANAMWKLVETWNEWGEGTSVEPGDQVKLNSTTGKEELDPAGYLFKNTYIDILTRNLPPLE</sequence>
<evidence type="ECO:0000259" key="3">
    <source>
        <dbReference type="Pfam" id="PF14008"/>
    </source>
</evidence>
<dbReference type="SUPFAM" id="SSF56300">
    <property type="entry name" value="Metallo-dependent phosphatases"/>
    <property type="match status" value="1"/>
</dbReference>
<feature type="compositionally biased region" description="Low complexity" evidence="1">
    <location>
        <begin position="340"/>
        <end position="365"/>
    </location>
</feature>
<comment type="caution">
    <text evidence="4">The sequence shown here is derived from an EMBL/GenBank/DDBJ whole genome shotgun (WGS) entry which is preliminary data.</text>
</comment>
<evidence type="ECO:0000313" key="5">
    <source>
        <dbReference type="Proteomes" id="UP000176923"/>
    </source>
</evidence>
<feature type="domain" description="Calcineurin-like phosphoesterase" evidence="2">
    <location>
        <begin position="63"/>
        <end position="230"/>
    </location>
</feature>
<dbReference type="AlphaFoldDB" id="A0A1F5ZLM9"/>
<feature type="compositionally biased region" description="Low complexity" evidence="1">
    <location>
        <begin position="373"/>
        <end position="384"/>
    </location>
</feature>
<accession>A0A1F5ZLM9</accession>
<proteinExistence type="predicted"/>
<dbReference type="EMBL" id="MFJL01000038">
    <property type="protein sequence ID" value="OGG13283.1"/>
    <property type="molecule type" value="Genomic_DNA"/>
</dbReference>
<reference evidence="4 5" key="1">
    <citation type="journal article" date="2016" name="Nat. Commun.">
        <title>Thousands of microbial genomes shed light on interconnected biogeochemical processes in an aquifer system.</title>
        <authorList>
            <person name="Anantharaman K."/>
            <person name="Brown C.T."/>
            <person name="Hug L.A."/>
            <person name="Sharon I."/>
            <person name="Castelle C.J."/>
            <person name="Probst A.J."/>
            <person name="Thomas B.C."/>
            <person name="Singh A."/>
            <person name="Wilkins M.J."/>
            <person name="Karaoz U."/>
            <person name="Brodie E.L."/>
            <person name="Williams K.H."/>
            <person name="Hubbard S.S."/>
            <person name="Banfield J.F."/>
        </authorList>
    </citation>
    <scope>NUCLEOTIDE SEQUENCE [LARGE SCALE GENOMIC DNA]</scope>
</reference>
<feature type="region of interest" description="Disordered" evidence="1">
    <location>
        <begin position="339"/>
        <end position="384"/>
    </location>
</feature>
<evidence type="ECO:0000256" key="1">
    <source>
        <dbReference type="SAM" id="MobiDB-lite"/>
    </source>
</evidence>
<evidence type="ECO:0000313" key="4">
    <source>
        <dbReference type="EMBL" id="OGG13283.1"/>
    </source>
</evidence>
<dbReference type="InterPro" id="IPR004843">
    <property type="entry name" value="Calcineurin-like_PHP"/>
</dbReference>
<dbReference type="Gene3D" id="3.60.21.10">
    <property type="match status" value="1"/>
</dbReference>